<dbReference type="Proteomes" id="UP000805193">
    <property type="component" value="Unassembled WGS sequence"/>
</dbReference>
<proteinExistence type="predicted"/>
<protein>
    <submittedName>
        <fullName evidence="1">Uncharacterized protein</fullName>
    </submittedName>
</protein>
<gene>
    <name evidence="1" type="ORF">HPB47_009060</name>
</gene>
<reference evidence="1 2" key="1">
    <citation type="journal article" date="2020" name="Cell">
        <title>Large-Scale Comparative Analyses of Tick Genomes Elucidate Their Genetic Diversity and Vector Capacities.</title>
        <authorList>
            <consortium name="Tick Genome and Microbiome Consortium (TIGMIC)"/>
            <person name="Jia N."/>
            <person name="Wang J."/>
            <person name="Shi W."/>
            <person name="Du L."/>
            <person name="Sun Y."/>
            <person name="Zhan W."/>
            <person name="Jiang J.F."/>
            <person name="Wang Q."/>
            <person name="Zhang B."/>
            <person name="Ji P."/>
            <person name="Bell-Sakyi L."/>
            <person name="Cui X.M."/>
            <person name="Yuan T.T."/>
            <person name="Jiang B.G."/>
            <person name="Yang W.F."/>
            <person name="Lam T.T."/>
            <person name="Chang Q.C."/>
            <person name="Ding S.J."/>
            <person name="Wang X.J."/>
            <person name="Zhu J.G."/>
            <person name="Ruan X.D."/>
            <person name="Zhao L."/>
            <person name="Wei J.T."/>
            <person name="Ye R.Z."/>
            <person name="Que T.C."/>
            <person name="Du C.H."/>
            <person name="Zhou Y.H."/>
            <person name="Cheng J.X."/>
            <person name="Dai P.F."/>
            <person name="Guo W.B."/>
            <person name="Han X.H."/>
            <person name="Huang E.J."/>
            <person name="Li L.F."/>
            <person name="Wei W."/>
            <person name="Gao Y.C."/>
            <person name="Liu J.Z."/>
            <person name="Shao H.Z."/>
            <person name="Wang X."/>
            <person name="Wang C.C."/>
            <person name="Yang T.C."/>
            <person name="Huo Q.B."/>
            <person name="Li W."/>
            <person name="Chen H.Y."/>
            <person name="Chen S.E."/>
            <person name="Zhou L.G."/>
            <person name="Ni X.B."/>
            <person name="Tian J.H."/>
            <person name="Sheng Y."/>
            <person name="Liu T."/>
            <person name="Pan Y.S."/>
            <person name="Xia L.Y."/>
            <person name="Li J."/>
            <person name="Zhao F."/>
            <person name="Cao W.C."/>
        </authorList>
    </citation>
    <scope>NUCLEOTIDE SEQUENCE [LARGE SCALE GENOMIC DNA]</scope>
    <source>
        <strain evidence="1">Iper-2018</strain>
    </source>
</reference>
<dbReference type="EMBL" id="JABSTQ010011233">
    <property type="protein sequence ID" value="KAG0413801.1"/>
    <property type="molecule type" value="Genomic_DNA"/>
</dbReference>
<accession>A0AC60P311</accession>
<sequence length="98" mass="11420">MDQHHRRNKNEKTFTALQWNCRGLRGKKSELKLRLNERKTPVDVILLQETHEAEIKLTGYVKYDKPSITLTVKGKTKVQPQSAILVRKDLLPQQQVDT</sequence>
<name>A0AC60P311_IXOPE</name>
<organism evidence="1 2">
    <name type="scientific">Ixodes persulcatus</name>
    <name type="common">Taiga tick</name>
    <dbReference type="NCBI Taxonomy" id="34615"/>
    <lineage>
        <taxon>Eukaryota</taxon>
        <taxon>Metazoa</taxon>
        <taxon>Ecdysozoa</taxon>
        <taxon>Arthropoda</taxon>
        <taxon>Chelicerata</taxon>
        <taxon>Arachnida</taxon>
        <taxon>Acari</taxon>
        <taxon>Parasitiformes</taxon>
        <taxon>Ixodida</taxon>
        <taxon>Ixodoidea</taxon>
        <taxon>Ixodidae</taxon>
        <taxon>Ixodinae</taxon>
        <taxon>Ixodes</taxon>
    </lineage>
</organism>
<comment type="caution">
    <text evidence="1">The sequence shown here is derived from an EMBL/GenBank/DDBJ whole genome shotgun (WGS) entry which is preliminary data.</text>
</comment>
<evidence type="ECO:0000313" key="2">
    <source>
        <dbReference type="Proteomes" id="UP000805193"/>
    </source>
</evidence>
<evidence type="ECO:0000313" key="1">
    <source>
        <dbReference type="EMBL" id="KAG0413801.1"/>
    </source>
</evidence>
<keyword evidence="2" id="KW-1185">Reference proteome</keyword>